<sequence>MGSKVRNSASPPGWRYRAVALAAGGALLAPAVPAWAGGPVSAANPVAAQAASLIAPTTAKAAYAAAARPTLRQGAKGAAVVSLQQRLAALHYDTGGADGTFGASTFHAVVAFQKVNGLGRDGIVGPRTWAALDHPTMPKPRYQHSGYAMEANLSRQVLYLTRNGAVVRILDASSGKSSTPTPTGNYHVTRRIDGWRQSALGLLWRPNYFTGGYAVHGATSVPNYPASHGCVRVPIPAMNRLWGILKVGYPVHVYR</sequence>
<keyword evidence="10" id="KW-1185">Reference proteome</keyword>
<evidence type="ECO:0000256" key="6">
    <source>
        <dbReference type="PROSITE-ProRule" id="PRU01373"/>
    </source>
</evidence>
<feature type="domain" description="L,D-TPase catalytic" evidence="8">
    <location>
        <begin position="147"/>
        <end position="254"/>
    </location>
</feature>
<proteinExistence type="predicted"/>
<accession>A0ABV6P2I1</accession>
<gene>
    <name evidence="9" type="ORF">ACFFHU_24270</name>
</gene>
<dbReference type="Gene3D" id="1.10.101.10">
    <property type="entry name" value="PGBD-like superfamily/PGBD"/>
    <property type="match status" value="1"/>
</dbReference>
<dbReference type="RefSeq" id="WP_377342531.1">
    <property type="nucleotide sequence ID" value="NZ_JBHLUE010000020.1"/>
</dbReference>
<dbReference type="PANTHER" id="PTHR30582">
    <property type="entry name" value="L,D-TRANSPEPTIDASE"/>
    <property type="match status" value="1"/>
</dbReference>
<dbReference type="PROSITE" id="PS52029">
    <property type="entry name" value="LD_TPASE"/>
    <property type="match status" value="1"/>
</dbReference>
<reference evidence="9 10" key="1">
    <citation type="submission" date="2024-09" db="EMBL/GenBank/DDBJ databases">
        <authorList>
            <person name="Sun Q."/>
            <person name="Mori K."/>
        </authorList>
    </citation>
    <scope>NUCLEOTIDE SEQUENCE [LARGE SCALE GENOMIC DNA]</scope>
    <source>
        <strain evidence="9 10">TBRC 2205</strain>
    </source>
</reference>
<comment type="caution">
    <text evidence="9">The sequence shown here is derived from an EMBL/GenBank/DDBJ whole genome shotgun (WGS) entry which is preliminary data.</text>
</comment>
<dbReference type="Proteomes" id="UP001589894">
    <property type="component" value="Unassembled WGS sequence"/>
</dbReference>
<feature type="active site" description="Nucleophile" evidence="6">
    <location>
        <position position="230"/>
    </location>
</feature>
<dbReference type="Gene3D" id="2.40.440.10">
    <property type="entry name" value="L,D-transpeptidase catalytic domain-like"/>
    <property type="match status" value="1"/>
</dbReference>
<dbReference type="InterPro" id="IPR036365">
    <property type="entry name" value="PGBD-like_sf"/>
</dbReference>
<evidence type="ECO:0000256" key="2">
    <source>
        <dbReference type="ARBA" id="ARBA00022679"/>
    </source>
</evidence>
<protein>
    <submittedName>
        <fullName evidence="9">L,D-transpeptidase family protein</fullName>
    </submittedName>
</protein>
<keyword evidence="5 6" id="KW-0961">Cell wall biogenesis/degradation</keyword>
<comment type="pathway">
    <text evidence="1 6">Cell wall biogenesis; peptidoglycan biosynthesis.</text>
</comment>
<dbReference type="Pfam" id="PF01471">
    <property type="entry name" value="PG_binding_1"/>
    <property type="match status" value="1"/>
</dbReference>
<keyword evidence="4 6" id="KW-0573">Peptidoglycan synthesis</keyword>
<dbReference type="InterPro" id="IPR038063">
    <property type="entry name" value="Transpep_catalytic_dom"/>
</dbReference>
<evidence type="ECO:0000313" key="10">
    <source>
        <dbReference type="Proteomes" id="UP001589894"/>
    </source>
</evidence>
<evidence type="ECO:0000259" key="8">
    <source>
        <dbReference type="PROSITE" id="PS52029"/>
    </source>
</evidence>
<keyword evidence="7" id="KW-0732">Signal</keyword>
<dbReference type="Pfam" id="PF03734">
    <property type="entry name" value="YkuD"/>
    <property type="match status" value="1"/>
</dbReference>
<dbReference type="EMBL" id="JBHLUE010000020">
    <property type="protein sequence ID" value="MFC0567242.1"/>
    <property type="molecule type" value="Genomic_DNA"/>
</dbReference>
<dbReference type="InterPro" id="IPR036366">
    <property type="entry name" value="PGBDSf"/>
</dbReference>
<dbReference type="SUPFAM" id="SSF47090">
    <property type="entry name" value="PGBD-like"/>
    <property type="match status" value="1"/>
</dbReference>
<evidence type="ECO:0000256" key="3">
    <source>
        <dbReference type="ARBA" id="ARBA00022960"/>
    </source>
</evidence>
<feature type="chain" id="PRO_5046437539" evidence="7">
    <location>
        <begin position="37"/>
        <end position="255"/>
    </location>
</feature>
<dbReference type="SUPFAM" id="SSF141523">
    <property type="entry name" value="L,D-transpeptidase catalytic domain-like"/>
    <property type="match status" value="1"/>
</dbReference>
<dbReference type="CDD" id="cd16913">
    <property type="entry name" value="YkuD_like"/>
    <property type="match status" value="1"/>
</dbReference>
<evidence type="ECO:0000256" key="1">
    <source>
        <dbReference type="ARBA" id="ARBA00004752"/>
    </source>
</evidence>
<feature type="active site" description="Proton donor/acceptor" evidence="6">
    <location>
        <position position="216"/>
    </location>
</feature>
<keyword evidence="3 6" id="KW-0133">Cell shape</keyword>
<dbReference type="InterPro" id="IPR005490">
    <property type="entry name" value="LD_TPept_cat_dom"/>
</dbReference>
<dbReference type="InterPro" id="IPR002477">
    <property type="entry name" value="Peptidoglycan-bd-like"/>
</dbReference>
<evidence type="ECO:0000313" key="9">
    <source>
        <dbReference type="EMBL" id="MFC0567242.1"/>
    </source>
</evidence>
<dbReference type="InterPro" id="IPR050979">
    <property type="entry name" value="LD-transpeptidase"/>
</dbReference>
<evidence type="ECO:0000256" key="4">
    <source>
        <dbReference type="ARBA" id="ARBA00022984"/>
    </source>
</evidence>
<evidence type="ECO:0000256" key="5">
    <source>
        <dbReference type="ARBA" id="ARBA00023316"/>
    </source>
</evidence>
<name>A0ABV6P2I1_9ACTN</name>
<feature type="signal peptide" evidence="7">
    <location>
        <begin position="1"/>
        <end position="36"/>
    </location>
</feature>
<organism evidence="9 10">
    <name type="scientific">Plantactinospora siamensis</name>
    <dbReference type="NCBI Taxonomy" id="555372"/>
    <lineage>
        <taxon>Bacteria</taxon>
        <taxon>Bacillati</taxon>
        <taxon>Actinomycetota</taxon>
        <taxon>Actinomycetes</taxon>
        <taxon>Micromonosporales</taxon>
        <taxon>Micromonosporaceae</taxon>
        <taxon>Plantactinospora</taxon>
    </lineage>
</organism>
<keyword evidence="2" id="KW-0808">Transferase</keyword>
<evidence type="ECO:0000256" key="7">
    <source>
        <dbReference type="SAM" id="SignalP"/>
    </source>
</evidence>
<dbReference type="PANTHER" id="PTHR30582:SF2">
    <property type="entry name" value="L,D-TRANSPEPTIDASE YCIB-RELATED"/>
    <property type="match status" value="1"/>
</dbReference>